<keyword evidence="4 11" id="KW-0808">Transferase</keyword>
<dbReference type="Gene3D" id="1.10.510.10">
    <property type="entry name" value="Transferase(Phosphotransferase) domain 1"/>
    <property type="match status" value="1"/>
</dbReference>
<dbReference type="EMBL" id="HE573027">
    <property type="protein sequence ID" value="CCC53267.1"/>
    <property type="molecule type" value="Genomic_DNA"/>
</dbReference>
<keyword evidence="6" id="KW-0418">Kinase</keyword>
<dbReference type="SMART" id="SM00220">
    <property type="entry name" value="S_TKc"/>
    <property type="match status" value="1"/>
</dbReference>
<proteinExistence type="inferred from homology"/>
<dbReference type="InterPro" id="IPR008271">
    <property type="entry name" value="Ser/Thr_kinase_AS"/>
</dbReference>
<evidence type="ECO:0000256" key="2">
    <source>
        <dbReference type="ARBA" id="ARBA00006485"/>
    </source>
</evidence>
<dbReference type="InterPro" id="IPR011009">
    <property type="entry name" value="Kinase-like_dom_sf"/>
</dbReference>
<dbReference type="OMA" id="GWSRFCA"/>
<evidence type="ECO:0000256" key="4">
    <source>
        <dbReference type="ARBA" id="ARBA00022679"/>
    </source>
</evidence>
<evidence type="ECO:0000259" key="10">
    <source>
        <dbReference type="PROSITE" id="PS50011"/>
    </source>
</evidence>
<keyword evidence="7" id="KW-0067">ATP-binding</keyword>
<comment type="subcellular location">
    <subcellularLocation>
        <location evidence="1">Nucleus</location>
    </subcellularLocation>
</comment>
<accession>G0UBR9</accession>
<protein>
    <recommendedName>
        <fullName evidence="10">Protein kinase domain-containing protein</fullName>
    </recommendedName>
</protein>
<name>G0UBR9_TRYVY</name>
<evidence type="ECO:0000256" key="5">
    <source>
        <dbReference type="ARBA" id="ARBA00022741"/>
    </source>
</evidence>
<keyword evidence="8" id="KW-0539">Nucleus</keyword>
<feature type="domain" description="Protein kinase" evidence="10">
    <location>
        <begin position="71"/>
        <end position="373"/>
    </location>
</feature>
<evidence type="ECO:0000256" key="9">
    <source>
        <dbReference type="SAM" id="MobiDB-lite"/>
    </source>
</evidence>
<dbReference type="GO" id="GO:0005524">
    <property type="term" value="F:ATP binding"/>
    <property type="evidence" value="ECO:0007669"/>
    <property type="project" value="UniProtKB-KW"/>
</dbReference>
<evidence type="ECO:0000256" key="7">
    <source>
        <dbReference type="ARBA" id="ARBA00022840"/>
    </source>
</evidence>
<dbReference type="GO" id="GO:0005634">
    <property type="term" value="C:nucleus"/>
    <property type="evidence" value="ECO:0007669"/>
    <property type="project" value="UniProtKB-SubCell"/>
</dbReference>
<dbReference type="PANTHER" id="PTHR24056">
    <property type="entry name" value="CELL DIVISION PROTEIN KINASE"/>
    <property type="match status" value="1"/>
</dbReference>
<evidence type="ECO:0000256" key="3">
    <source>
        <dbReference type="ARBA" id="ARBA00022527"/>
    </source>
</evidence>
<feature type="region of interest" description="Disordered" evidence="9">
    <location>
        <begin position="1"/>
        <end position="20"/>
    </location>
</feature>
<keyword evidence="5" id="KW-0547">Nucleotide-binding</keyword>
<gene>
    <name evidence="11" type="ORF">TVY486_1107510</name>
</gene>
<dbReference type="InterPro" id="IPR000719">
    <property type="entry name" value="Prot_kinase_dom"/>
</dbReference>
<dbReference type="InterPro" id="IPR050108">
    <property type="entry name" value="CDK"/>
</dbReference>
<dbReference type="PROSITE" id="PS50011">
    <property type="entry name" value="PROTEIN_KINASE_DOM"/>
    <property type="match status" value="1"/>
</dbReference>
<comment type="similarity">
    <text evidence="2">Belongs to the protein kinase superfamily. CMGC Ser/Thr protein kinase family. CDC2/CDKX subfamily.</text>
</comment>
<organism evidence="11">
    <name type="scientific">Trypanosoma vivax (strain Y486)</name>
    <dbReference type="NCBI Taxonomy" id="1055687"/>
    <lineage>
        <taxon>Eukaryota</taxon>
        <taxon>Discoba</taxon>
        <taxon>Euglenozoa</taxon>
        <taxon>Kinetoplastea</taxon>
        <taxon>Metakinetoplastina</taxon>
        <taxon>Trypanosomatida</taxon>
        <taxon>Trypanosomatidae</taxon>
        <taxon>Trypanosoma</taxon>
        <taxon>Duttonella</taxon>
    </lineage>
</organism>
<dbReference type="Pfam" id="PF00069">
    <property type="entry name" value="Pkinase"/>
    <property type="match status" value="1"/>
</dbReference>
<dbReference type="GO" id="GO:0004693">
    <property type="term" value="F:cyclin-dependent protein serine/threonine kinase activity"/>
    <property type="evidence" value="ECO:0007669"/>
    <property type="project" value="TreeGrafter"/>
</dbReference>
<evidence type="ECO:0000313" key="11">
    <source>
        <dbReference type="EMBL" id="CCC53267.1"/>
    </source>
</evidence>
<dbReference type="AlphaFoldDB" id="G0UBR9"/>
<evidence type="ECO:0000256" key="8">
    <source>
        <dbReference type="ARBA" id="ARBA00023242"/>
    </source>
</evidence>
<keyword evidence="3" id="KW-0723">Serine/threonine-protein kinase</keyword>
<dbReference type="SUPFAM" id="SSF56112">
    <property type="entry name" value="Protein kinase-like (PK-like)"/>
    <property type="match status" value="1"/>
</dbReference>
<reference evidence="11" key="1">
    <citation type="journal article" date="2012" name="Proc. Natl. Acad. Sci. U.S.A.">
        <title>Antigenic diversity is generated by distinct evolutionary mechanisms in African trypanosome species.</title>
        <authorList>
            <person name="Jackson A.P."/>
            <person name="Berry A."/>
            <person name="Aslett M."/>
            <person name="Allison H.C."/>
            <person name="Burton P."/>
            <person name="Vavrova-Anderson J."/>
            <person name="Brown R."/>
            <person name="Browne H."/>
            <person name="Corton N."/>
            <person name="Hauser H."/>
            <person name="Gamble J."/>
            <person name="Gilderthorp R."/>
            <person name="Marcello L."/>
            <person name="McQuillan J."/>
            <person name="Otto T.D."/>
            <person name="Quail M.A."/>
            <person name="Sanders M.J."/>
            <person name="van Tonder A."/>
            <person name="Ginger M.L."/>
            <person name="Field M.C."/>
            <person name="Barry J.D."/>
            <person name="Hertz-Fowler C."/>
            <person name="Berriman M."/>
        </authorList>
    </citation>
    <scope>NUCLEOTIDE SEQUENCE</scope>
    <source>
        <strain evidence="11">Y486</strain>
    </source>
</reference>
<evidence type="ECO:0000256" key="1">
    <source>
        <dbReference type="ARBA" id="ARBA00004123"/>
    </source>
</evidence>
<dbReference type="PANTHER" id="PTHR24056:SF233">
    <property type="entry name" value="CYCLIN-DEPENDENT KINASE 9"/>
    <property type="match status" value="1"/>
</dbReference>
<evidence type="ECO:0000256" key="6">
    <source>
        <dbReference type="ARBA" id="ARBA00022777"/>
    </source>
</evidence>
<dbReference type="VEuPathDB" id="TriTrypDB:TvY486_1107510"/>
<dbReference type="Gene3D" id="3.30.200.20">
    <property type="entry name" value="Phosphorylase Kinase, domain 1"/>
    <property type="match status" value="1"/>
</dbReference>
<sequence>MKREFNGNAPTGTQPQVEAAFPETIHEEEEMFRKMALERYLQHMSYTQQNSENSSAVSHANNTAPSASARFQEVLKIGQGSFGDVFIVHDTVSGVYLTMKRMQLLHRPGERYKGLYNATARELFLLRCLKHENIVELVDYHIDASGALKMYMAVVAHDLGSLMRIWRHKGPRGEPSKGRMPLSTIKCLFHQLLSGLAYLHSKAIVHRDLKTSNVMIDEKGVLKIIDFGWSRYFPPKCPAKLTGPPCPISYRPPEVLITGKHKQSYDASIDIWCAALILFEMLSGGKQLINASSEAEAASAIVSLLGSPSSTSKLYYGTPQVDITFKKNLPRRLAHRCQLIHIDSDAVDILERMLQLEPADRATAASLLDHRWFTTPPALCLPSEISLPSTNTYRWAKS</sequence>
<dbReference type="PROSITE" id="PS00108">
    <property type="entry name" value="PROTEIN_KINASE_ST"/>
    <property type="match status" value="1"/>
</dbReference>